<organism evidence="7 8">
    <name type="scientific">Raoultibacter timonensis</name>
    <dbReference type="NCBI Taxonomy" id="1907662"/>
    <lineage>
        <taxon>Bacteria</taxon>
        <taxon>Bacillati</taxon>
        <taxon>Actinomycetota</taxon>
        <taxon>Coriobacteriia</taxon>
        <taxon>Eggerthellales</taxon>
        <taxon>Eggerthellaceae</taxon>
        <taxon>Raoultibacter</taxon>
    </lineage>
</organism>
<dbReference type="InterPro" id="IPR050157">
    <property type="entry name" value="PSI_iron-sulfur_center"/>
</dbReference>
<accession>A0ABN6MBZ3</accession>
<evidence type="ECO:0000256" key="4">
    <source>
        <dbReference type="ARBA" id="ARBA00023004"/>
    </source>
</evidence>
<evidence type="ECO:0000256" key="5">
    <source>
        <dbReference type="ARBA" id="ARBA00023014"/>
    </source>
</evidence>
<dbReference type="InterPro" id="IPR017896">
    <property type="entry name" value="4Fe4S_Fe-S-bd"/>
</dbReference>
<comment type="cofactor">
    <cofactor evidence="1">
        <name>[4Fe-4S] cluster</name>
        <dbReference type="ChEBI" id="CHEBI:49883"/>
    </cofactor>
</comment>
<dbReference type="Pfam" id="PF13237">
    <property type="entry name" value="Fer4_10"/>
    <property type="match status" value="1"/>
</dbReference>
<keyword evidence="2" id="KW-0004">4Fe-4S</keyword>
<keyword evidence="8" id="KW-1185">Reference proteome</keyword>
<dbReference type="InterPro" id="IPR012349">
    <property type="entry name" value="Split_barrel_FMN-bd"/>
</dbReference>
<dbReference type="PANTHER" id="PTHR24960:SF79">
    <property type="entry name" value="PHOTOSYSTEM I IRON-SULFUR CENTER"/>
    <property type="match status" value="1"/>
</dbReference>
<evidence type="ECO:0000256" key="1">
    <source>
        <dbReference type="ARBA" id="ARBA00001966"/>
    </source>
</evidence>
<dbReference type="Proteomes" id="UP001320544">
    <property type="component" value="Chromosome"/>
</dbReference>
<dbReference type="RefSeq" id="WP_244387528.1">
    <property type="nucleotide sequence ID" value="NZ_AP025564.1"/>
</dbReference>
<dbReference type="Pfam" id="PF01243">
    <property type="entry name" value="PNPOx_N"/>
    <property type="match status" value="1"/>
</dbReference>
<gene>
    <name evidence="7" type="ORF">CE91St30_00660</name>
</gene>
<evidence type="ECO:0000256" key="3">
    <source>
        <dbReference type="ARBA" id="ARBA00022723"/>
    </source>
</evidence>
<keyword evidence="3" id="KW-0479">Metal-binding</keyword>
<dbReference type="PANTHER" id="PTHR24960">
    <property type="entry name" value="PHOTOSYSTEM I IRON-SULFUR CENTER-RELATED"/>
    <property type="match status" value="1"/>
</dbReference>
<proteinExistence type="predicted"/>
<evidence type="ECO:0000313" key="8">
    <source>
        <dbReference type="Proteomes" id="UP001320544"/>
    </source>
</evidence>
<dbReference type="SUPFAM" id="SSF54862">
    <property type="entry name" value="4Fe-4S ferredoxins"/>
    <property type="match status" value="1"/>
</dbReference>
<keyword evidence="5" id="KW-0411">Iron-sulfur</keyword>
<reference evidence="7 8" key="1">
    <citation type="submission" date="2022-01" db="EMBL/GenBank/DDBJ databases">
        <title>Novel bile acid biosynthetic pathways are enriched in the microbiome of centenarians.</title>
        <authorList>
            <person name="Sato Y."/>
            <person name="Atarashi K."/>
            <person name="Plichta R.D."/>
            <person name="Arai Y."/>
            <person name="Sasajima S."/>
            <person name="Kearney M.S."/>
            <person name="Suda W."/>
            <person name="Takeshita K."/>
            <person name="Sasaki T."/>
            <person name="Okamoto S."/>
            <person name="Skelly N.A."/>
            <person name="Okamura Y."/>
            <person name="Vlamakis H."/>
            <person name="Li Y."/>
            <person name="Tanoue T."/>
            <person name="Takei H."/>
            <person name="Nittono H."/>
            <person name="Narushima S."/>
            <person name="Irie J."/>
            <person name="Itoh H."/>
            <person name="Moriya K."/>
            <person name="Sugiura Y."/>
            <person name="Suematsu M."/>
            <person name="Moritoki N."/>
            <person name="Shibata S."/>
            <person name="Littman R.D."/>
            <person name="Fischbach A.M."/>
            <person name="Uwamino Y."/>
            <person name="Inoue T."/>
            <person name="Honda A."/>
            <person name="Hattori M."/>
            <person name="Murai T."/>
            <person name="Xavier J.R."/>
            <person name="Hirose N."/>
            <person name="Honda K."/>
        </authorList>
    </citation>
    <scope>NUCLEOTIDE SEQUENCE [LARGE SCALE GENOMIC DNA]</scope>
    <source>
        <strain evidence="7 8">CE91-St30</strain>
    </source>
</reference>
<feature type="domain" description="4Fe-4S ferredoxin-type" evidence="6">
    <location>
        <begin position="146"/>
        <end position="175"/>
    </location>
</feature>
<dbReference type="Gene3D" id="2.30.110.10">
    <property type="entry name" value="Electron Transport, Fmn-binding Protein, Chain A"/>
    <property type="match status" value="1"/>
</dbReference>
<dbReference type="PROSITE" id="PS51379">
    <property type="entry name" value="4FE4S_FER_2"/>
    <property type="match status" value="2"/>
</dbReference>
<evidence type="ECO:0000256" key="2">
    <source>
        <dbReference type="ARBA" id="ARBA00022485"/>
    </source>
</evidence>
<feature type="domain" description="4Fe-4S ferredoxin-type" evidence="6">
    <location>
        <begin position="176"/>
        <end position="203"/>
    </location>
</feature>
<dbReference type="Gene3D" id="3.30.70.20">
    <property type="match status" value="1"/>
</dbReference>
<dbReference type="PROSITE" id="PS00198">
    <property type="entry name" value="4FE4S_FER_1"/>
    <property type="match status" value="2"/>
</dbReference>
<dbReference type="InterPro" id="IPR017900">
    <property type="entry name" value="4Fe4S_Fe_S_CS"/>
</dbReference>
<dbReference type="EMBL" id="AP025564">
    <property type="protein sequence ID" value="BDE94733.1"/>
    <property type="molecule type" value="Genomic_DNA"/>
</dbReference>
<dbReference type="SUPFAM" id="SSF50475">
    <property type="entry name" value="FMN-binding split barrel"/>
    <property type="match status" value="1"/>
</dbReference>
<sequence length="203" mass="22947">MDAKAKKYVDLFRSVKIASAATVDEDGHPRTRIINVLWADDSGMYLVASKGKPFYKQMVETGEVAISAMCPECQSLKFLGKCRIVGKEWVDKIFDENPGIREVYPGKTRYILDAFHVYEGQGEWFDLLHYPISRETFSYGGVAEEHPGFLITDECIECGSCIETCPQQCIEEGSPYRIEWEHCLQCGACFETCPADAVQRLHP</sequence>
<evidence type="ECO:0000313" key="7">
    <source>
        <dbReference type="EMBL" id="BDE94733.1"/>
    </source>
</evidence>
<protein>
    <recommendedName>
        <fullName evidence="6">4Fe-4S ferredoxin-type domain-containing protein</fullName>
    </recommendedName>
</protein>
<keyword evidence="4" id="KW-0408">Iron</keyword>
<name>A0ABN6MBZ3_9ACTN</name>
<evidence type="ECO:0000259" key="6">
    <source>
        <dbReference type="PROSITE" id="PS51379"/>
    </source>
</evidence>
<dbReference type="InterPro" id="IPR011576">
    <property type="entry name" value="Pyridox_Oxase_N"/>
</dbReference>